<evidence type="ECO:0000259" key="2">
    <source>
        <dbReference type="Pfam" id="PF07853"/>
    </source>
</evidence>
<reference evidence="3" key="1">
    <citation type="journal article" date="2022" name="Int. J. Syst. Evol. Microbiol.">
        <title>A novel species of lactic acid bacteria, Ligilactobacillus pabuli sp. nov., isolated from alfalfa silage.</title>
        <authorList>
            <person name="Tohno M."/>
            <person name="Tanizawa Y."/>
            <person name="Sawada H."/>
            <person name="Sakamoto M."/>
            <person name="Ohkuma M."/>
            <person name="Kobayashi H."/>
        </authorList>
    </citation>
    <scope>NUCLEOTIDE SEQUENCE</scope>
    <source>
        <strain evidence="3">AF129</strain>
    </source>
</reference>
<protein>
    <recommendedName>
        <fullName evidence="2">DUF1648 domain-containing protein</fullName>
    </recommendedName>
</protein>
<name>A0ABQ5JNR1_9LACO</name>
<dbReference type="EMBL" id="BQXH01000023">
    <property type="protein sequence ID" value="GKS82245.1"/>
    <property type="molecule type" value="Genomic_DNA"/>
</dbReference>
<feature type="transmembrane region" description="Helical" evidence="1">
    <location>
        <begin position="49"/>
        <end position="69"/>
    </location>
</feature>
<dbReference type="RefSeq" id="WP_244056665.1">
    <property type="nucleotide sequence ID" value="NZ_BQXH01000023.1"/>
</dbReference>
<keyword evidence="1" id="KW-0812">Transmembrane</keyword>
<proteinExistence type="predicted"/>
<evidence type="ECO:0000313" key="4">
    <source>
        <dbReference type="Proteomes" id="UP001055149"/>
    </source>
</evidence>
<accession>A0ABQ5JNR1</accession>
<evidence type="ECO:0000256" key="1">
    <source>
        <dbReference type="SAM" id="Phobius"/>
    </source>
</evidence>
<organism evidence="3 4">
    <name type="scientific">Ligilactobacillus pabuli</name>
    <dbReference type="NCBI Taxonomy" id="2886039"/>
    <lineage>
        <taxon>Bacteria</taxon>
        <taxon>Bacillati</taxon>
        <taxon>Bacillota</taxon>
        <taxon>Bacilli</taxon>
        <taxon>Lactobacillales</taxon>
        <taxon>Lactobacillaceae</taxon>
        <taxon>Ligilactobacillus</taxon>
    </lineage>
</organism>
<dbReference type="Pfam" id="PF07853">
    <property type="entry name" value="DUF1648"/>
    <property type="match status" value="1"/>
</dbReference>
<evidence type="ECO:0000313" key="3">
    <source>
        <dbReference type="EMBL" id="GKS82245.1"/>
    </source>
</evidence>
<dbReference type="Proteomes" id="UP001055149">
    <property type="component" value="Unassembled WGS sequence"/>
</dbReference>
<gene>
    <name evidence="3" type="ORF">LPAF129_19310</name>
</gene>
<keyword evidence="4" id="KW-1185">Reference proteome</keyword>
<keyword evidence="1" id="KW-1133">Transmembrane helix</keyword>
<feature type="domain" description="DUF1648" evidence="2">
    <location>
        <begin position="14"/>
        <end position="59"/>
    </location>
</feature>
<keyword evidence="1" id="KW-0472">Membrane</keyword>
<feature type="transmembrane region" description="Helical" evidence="1">
    <location>
        <begin position="7"/>
        <end position="29"/>
    </location>
</feature>
<sequence length="74" mass="8115">MKKTTKVTLASFVVILVPILVGLLLWQQLPARIPSHWSNGQIDGWSSKNMVVFGLPLIMAAVQLFLVVATKIDA</sequence>
<dbReference type="InterPro" id="IPR012867">
    <property type="entry name" value="DUF1648"/>
</dbReference>
<comment type="caution">
    <text evidence="3">The sequence shown here is derived from an EMBL/GenBank/DDBJ whole genome shotgun (WGS) entry which is preliminary data.</text>
</comment>